<feature type="compositionally biased region" description="Polar residues" evidence="1">
    <location>
        <begin position="335"/>
        <end position="345"/>
    </location>
</feature>
<evidence type="ECO:0000256" key="2">
    <source>
        <dbReference type="SAM" id="Phobius"/>
    </source>
</evidence>
<feature type="compositionally biased region" description="Polar residues" evidence="1">
    <location>
        <begin position="352"/>
        <end position="366"/>
    </location>
</feature>
<dbReference type="Proteomes" id="UP000269721">
    <property type="component" value="Unassembled WGS sequence"/>
</dbReference>
<protein>
    <submittedName>
        <fullName evidence="3">Uncharacterized protein</fullName>
    </submittedName>
</protein>
<keyword evidence="2" id="KW-0472">Membrane</keyword>
<feature type="region of interest" description="Disordered" evidence="1">
    <location>
        <begin position="307"/>
        <end position="366"/>
    </location>
</feature>
<evidence type="ECO:0000313" key="3">
    <source>
        <dbReference type="EMBL" id="RKO94120.1"/>
    </source>
</evidence>
<proteinExistence type="predicted"/>
<reference evidence="4" key="1">
    <citation type="journal article" date="2018" name="Nat. Microbiol.">
        <title>Leveraging single-cell genomics to expand the fungal tree of life.</title>
        <authorList>
            <person name="Ahrendt S.R."/>
            <person name="Quandt C.A."/>
            <person name="Ciobanu D."/>
            <person name="Clum A."/>
            <person name="Salamov A."/>
            <person name="Andreopoulos B."/>
            <person name="Cheng J.F."/>
            <person name="Woyke T."/>
            <person name="Pelin A."/>
            <person name="Henrissat B."/>
            <person name="Reynolds N.K."/>
            <person name="Benny G.L."/>
            <person name="Smith M.E."/>
            <person name="James T.Y."/>
            <person name="Grigoriev I.V."/>
        </authorList>
    </citation>
    <scope>NUCLEOTIDE SEQUENCE [LARGE SCALE GENOMIC DNA]</scope>
</reference>
<keyword evidence="2" id="KW-1133">Transmembrane helix</keyword>
<evidence type="ECO:0000313" key="4">
    <source>
        <dbReference type="Proteomes" id="UP000269721"/>
    </source>
</evidence>
<dbReference type="EMBL" id="KZ994006">
    <property type="protein sequence ID" value="RKO94120.1"/>
    <property type="molecule type" value="Genomic_DNA"/>
</dbReference>
<organism evidence="3 4">
    <name type="scientific">Blyttiomyces helicus</name>
    <dbReference type="NCBI Taxonomy" id="388810"/>
    <lineage>
        <taxon>Eukaryota</taxon>
        <taxon>Fungi</taxon>
        <taxon>Fungi incertae sedis</taxon>
        <taxon>Chytridiomycota</taxon>
        <taxon>Chytridiomycota incertae sedis</taxon>
        <taxon>Chytridiomycetes</taxon>
        <taxon>Chytridiomycetes incertae sedis</taxon>
        <taxon>Blyttiomyces</taxon>
    </lineage>
</organism>
<dbReference type="AlphaFoldDB" id="A0A4P9WS46"/>
<keyword evidence="2" id="KW-0812">Transmembrane</keyword>
<gene>
    <name evidence="3" type="ORF">BDK51DRAFT_33161</name>
</gene>
<keyword evidence="4" id="KW-1185">Reference proteome</keyword>
<feature type="transmembrane region" description="Helical" evidence="2">
    <location>
        <begin position="189"/>
        <end position="212"/>
    </location>
</feature>
<accession>A0A4P9WS46</accession>
<sequence length="471" mass="49119">MTFWLSPHFTGAICVGDFCAYLGWNMVASQSESTAPTPSSAPDSSGCAVVCLSFFSWAAGSTQPIEWNQNVSQPDTLVTIGLWSAANSTQALPNEACQTLVGTDQAAISVAVNNTGTASIPFPAEMPPGSYIVVVNADMDCVTSDGFVTVVTAPSTTLPMLGSSSLPSGDVPIPSKRPATSNGLGISPVVIASIVAGSMILLALIVATAWVLTRQLHQRGEWIRLRGNHDDGAAPVDIASPTLTMEHGRLRPPLLRGIGAGGTSALSRIDKLSFEILTALACEEDVAAQEEITRRFALASASLEQAVSASVSTPPPARAAKRASGGRWRAAESAGTRSSTASLMSSGRHYSESGSISTGRVSLSSAPGTMLSSLRRGDGEHLSALTGDDAKIIAAAFFHELKNPTSIWERLEAITSPSETTSIRAHSITNSWRSGASADFEYQGSTAPGEGSRRESDGPIARNVTTRQRGM</sequence>
<feature type="region of interest" description="Disordered" evidence="1">
    <location>
        <begin position="437"/>
        <end position="471"/>
    </location>
</feature>
<name>A0A4P9WS46_9FUNG</name>
<evidence type="ECO:0000256" key="1">
    <source>
        <dbReference type="SAM" id="MobiDB-lite"/>
    </source>
</evidence>